<dbReference type="Pfam" id="PF02945">
    <property type="entry name" value="Endonuclease_7"/>
    <property type="match status" value="1"/>
</dbReference>
<organism evidence="1 2">
    <name type="scientific">Streptomyces fimbriatus</name>
    <dbReference type="NCBI Taxonomy" id="68197"/>
    <lineage>
        <taxon>Bacteria</taxon>
        <taxon>Bacillati</taxon>
        <taxon>Actinomycetota</taxon>
        <taxon>Actinomycetes</taxon>
        <taxon>Kitasatosporales</taxon>
        <taxon>Streptomycetaceae</taxon>
        <taxon>Streptomyces</taxon>
    </lineage>
</organism>
<keyword evidence="2" id="KW-1185">Reference proteome</keyword>
<protein>
    <submittedName>
        <fullName evidence="1">Endonuclease domain-containing protein</fullName>
    </submittedName>
</protein>
<keyword evidence="1" id="KW-0255">Endonuclease</keyword>
<reference evidence="2" key="1">
    <citation type="journal article" date="2019" name="Int. J. Syst. Evol. Microbiol.">
        <title>The Global Catalogue of Microorganisms (GCM) 10K type strain sequencing project: providing services to taxonomists for standard genome sequencing and annotation.</title>
        <authorList>
            <consortium name="The Broad Institute Genomics Platform"/>
            <consortium name="The Broad Institute Genome Sequencing Center for Infectious Disease"/>
            <person name="Wu L."/>
            <person name="Ma J."/>
        </authorList>
    </citation>
    <scope>NUCLEOTIDE SEQUENCE [LARGE SCALE GENOMIC DNA]</scope>
    <source>
        <strain evidence="2">CCM 8479</strain>
    </source>
</reference>
<dbReference type="SUPFAM" id="SSF54060">
    <property type="entry name" value="His-Me finger endonucleases"/>
    <property type="match status" value="1"/>
</dbReference>
<dbReference type="Proteomes" id="UP001596156">
    <property type="component" value="Unassembled WGS sequence"/>
</dbReference>
<dbReference type="Gene3D" id="3.40.1800.10">
    <property type="entry name" value="His-Me finger endonucleases"/>
    <property type="match status" value="1"/>
</dbReference>
<dbReference type="EMBL" id="JBHSKL010000035">
    <property type="protein sequence ID" value="MFC5227736.1"/>
    <property type="molecule type" value="Genomic_DNA"/>
</dbReference>
<sequence length="73" mass="8019">MRARRHSGLPAPAAHVDHRHKTGRVRGVPCFSRHAVLGQFKDRPDAIRRAAAYVEGIAWKPTLAAPGVYLLPS</sequence>
<dbReference type="InterPro" id="IPR044925">
    <property type="entry name" value="His-Me_finger_sf"/>
</dbReference>
<evidence type="ECO:0000313" key="2">
    <source>
        <dbReference type="Proteomes" id="UP001596156"/>
    </source>
</evidence>
<proteinExistence type="predicted"/>
<keyword evidence="1" id="KW-0378">Hydrolase</keyword>
<evidence type="ECO:0000313" key="1">
    <source>
        <dbReference type="EMBL" id="MFC5227736.1"/>
    </source>
</evidence>
<accession>A0ABW0DEG5</accession>
<dbReference type="InterPro" id="IPR038563">
    <property type="entry name" value="Endonuclease_7_sf"/>
</dbReference>
<gene>
    <name evidence="1" type="ORF">ACFPN6_24840</name>
</gene>
<name>A0ABW0DEG5_STRFI</name>
<dbReference type="GO" id="GO:0004519">
    <property type="term" value="F:endonuclease activity"/>
    <property type="evidence" value="ECO:0007669"/>
    <property type="project" value="UniProtKB-KW"/>
</dbReference>
<keyword evidence="1" id="KW-0540">Nuclease</keyword>
<dbReference type="InterPro" id="IPR004211">
    <property type="entry name" value="Endonuclease_7"/>
</dbReference>
<comment type="caution">
    <text evidence="1">The sequence shown here is derived from an EMBL/GenBank/DDBJ whole genome shotgun (WGS) entry which is preliminary data.</text>
</comment>